<dbReference type="GO" id="GO:0004500">
    <property type="term" value="F:dopamine beta-monooxygenase activity"/>
    <property type="evidence" value="ECO:0007669"/>
    <property type="project" value="UniProtKB-EC"/>
</dbReference>
<evidence type="ECO:0000256" key="4">
    <source>
        <dbReference type="ARBA" id="ARBA00005223"/>
    </source>
</evidence>
<keyword evidence="14" id="KW-0560">Oxidoreductase</keyword>
<evidence type="ECO:0000256" key="2">
    <source>
        <dbReference type="ARBA" id="ARBA00004351"/>
    </source>
</evidence>
<dbReference type="EMBL" id="WNYA01020109">
    <property type="protein sequence ID" value="KAG8538567.1"/>
    <property type="molecule type" value="Genomic_DNA"/>
</dbReference>
<dbReference type="InterPro" id="IPR036939">
    <property type="entry name" value="Cu2_ascorb_mOase_N_sf"/>
</dbReference>
<comment type="subcellular location">
    <subcellularLocation>
        <location evidence="3">Cytoplasmic vesicle</location>
        <location evidence="3">Secretory vesicle</location>
        <location evidence="3">Chromaffin granule lumen</location>
    </subcellularLocation>
    <subcellularLocation>
        <location evidence="2">Cytoplasmic vesicle</location>
        <location evidence="2">Secretory vesicle</location>
        <location evidence="2">Chromaffin granule membrane</location>
        <topology evidence="2">Single-pass type II membrane protein</topology>
    </subcellularLocation>
</comment>
<dbReference type="GO" id="GO:0005507">
    <property type="term" value="F:copper ion binding"/>
    <property type="evidence" value="ECO:0007669"/>
    <property type="project" value="InterPro"/>
</dbReference>
<dbReference type="Proteomes" id="UP000824782">
    <property type="component" value="Unassembled WGS sequence"/>
</dbReference>
<evidence type="ECO:0000256" key="10">
    <source>
        <dbReference type="ARBA" id="ARBA00022692"/>
    </source>
</evidence>
<dbReference type="InterPro" id="IPR000945">
    <property type="entry name" value="DBH-like"/>
</dbReference>
<comment type="function">
    <text evidence="18">Catalyzes the hydroxylation of dopamine to noradrenaline (also known as norepinephrine), and is thus vital for regulation of these neurotransmitters.</text>
</comment>
<dbReference type="SUPFAM" id="SSF49742">
    <property type="entry name" value="PHM/PNGase F"/>
    <property type="match status" value="1"/>
</dbReference>
<evidence type="ECO:0000256" key="3">
    <source>
        <dbReference type="ARBA" id="ARBA00004553"/>
    </source>
</evidence>
<evidence type="ECO:0000256" key="5">
    <source>
        <dbReference type="ARBA" id="ARBA00010676"/>
    </source>
</evidence>
<keyword evidence="11" id="KW-0479">Metal-binding</keyword>
<comment type="similarity">
    <text evidence="5">Belongs to the copper type II ascorbate-dependent monooxygenase family.</text>
</comment>
<evidence type="ECO:0000259" key="21">
    <source>
        <dbReference type="PROSITE" id="PS50836"/>
    </source>
</evidence>
<sequence>MAARRPCAFSHLKIATVVPIYFTMIGLVLVLSMVAQHDTTPVATFFPYTVPLDPEGSLQLSWNVSYSEKVVNFQILIKNLKFGMIFGMSDRGEFEGADMAVLWSDGMSSYFGDAWSDENGRLHIDSHQDYQLLSAQQTPEGLYLVFRRPFTTCDPNDYLIEDGTVHLVYALLEKPFQSLSAINISSLHRGLQRVQLLKPEVLTSPHLPKDVITMDVRAPDVVIPDQETTYWCYITELPEDFPKHHIVMVRQALLYSHRRSLLLYNILSAVRTL</sequence>
<dbReference type="PANTHER" id="PTHR10157">
    <property type="entry name" value="DOPAMINE BETA HYDROXYLASE RELATED"/>
    <property type="match status" value="1"/>
</dbReference>
<dbReference type="Pfam" id="PF01082">
    <property type="entry name" value="Cu2_monooxygen"/>
    <property type="match status" value="1"/>
</dbReference>
<keyword evidence="17 20" id="KW-0472">Membrane</keyword>
<dbReference type="GO" id="GO:0031418">
    <property type="term" value="F:L-ascorbic acid binding"/>
    <property type="evidence" value="ECO:0007669"/>
    <property type="project" value="UniProtKB-KW"/>
</dbReference>
<dbReference type="EC" id="1.14.17.1" evidence="7"/>
<dbReference type="SMART" id="SM00664">
    <property type="entry name" value="DoH"/>
    <property type="match status" value="1"/>
</dbReference>
<evidence type="ECO:0000256" key="17">
    <source>
        <dbReference type="ARBA" id="ARBA00023136"/>
    </source>
</evidence>
<evidence type="ECO:0000256" key="8">
    <source>
        <dbReference type="ARBA" id="ARBA00020179"/>
    </source>
</evidence>
<organism evidence="22 23">
    <name type="scientific">Engystomops pustulosus</name>
    <name type="common">Tungara frog</name>
    <name type="synonym">Physalaemus pustulosus</name>
    <dbReference type="NCBI Taxonomy" id="76066"/>
    <lineage>
        <taxon>Eukaryota</taxon>
        <taxon>Metazoa</taxon>
        <taxon>Chordata</taxon>
        <taxon>Craniata</taxon>
        <taxon>Vertebrata</taxon>
        <taxon>Euteleostomi</taxon>
        <taxon>Amphibia</taxon>
        <taxon>Batrachia</taxon>
        <taxon>Anura</taxon>
        <taxon>Neobatrachia</taxon>
        <taxon>Hyloidea</taxon>
        <taxon>Leptodactylidae</taxon>
        <taxon>Leiuperinae</taxon>
        <taxon>Engystomops</taxon>
    </lineage>
</organism>
<evidence type="ECO:0000256" key="9">
    <source>
        <dbReference type="ARBA" id="ARBA00022584"/>
    </source>
</evidence>
<dbReference type="Gene3D" id="2.60.120.310">
    <property type="entry name" value="Copper type II, ascorbate-dependent monooxygenase, N-terminal domain"/>
    <property type="match status" value="1"/>
</dbReference>
<feature type="transmembrane region" description="Helical" evidence="20">
    <location>
        <begin position="12"/>
        <end position="35"/>
    </location>
</feature>
<name>A0AAV6YN17_ENGPU</name>
<evidence type="ECO:0000256" key="15">
    <source>
        <dbReference type="ARBA" id="ARBA00023008"/>
    </source>
</evidence>
<evidence type="ECO:0000256" key="19">
    <source>
        <dbReference type="ARBA" id="ARBA00047952"/>
    </source>
</evidence>
<dbReference type="GO" id="GO:0034466">
    <property type="term" value="C:chromaffin granule lumen"/>
    <property type="evidence" value="ECO:0007669"/>
    <property type="project" value="UniProtKB-SubCell"/>
</dbReference>
<evidence type="ECO:0000256" key="7">
    <source>
        <dbReference type="ARBA" id="ARBA00012686"/>
    </source>
</evidence>
<gene>
    <name evidence="22" type="ORF">GDO81_022428</name>
</gene>
<dbReference type="Pfam" id="PF03351">
    <property type="entry name" value="DOMON"/>
    <property type="match status" value="1"/>
</dbReference>
<keyword evidence="13 20" id="KW-1133">Transmembrane helix</keyword>
<dbReference type="InterPro" id="IPR028460">
    <property type="entry name" value="Tbh/DBH"/>
</dbReference>
<evidence type="ECO:0000256" key="12">
    <source>
        <dbReference type="ARBA" id="ARBA00022896"/>
    </source>
</evidence>
<evidence type="ECO:0000256" key="14">
    <source>
        <dbReference type="ARBA" id="ARBA00023002"/>
    </source>
</evidence>
<comment type="caution">
    <text evidence="22">The sequence shown here is derived from an EMBL/GenBank/DDBJ whole genome shotgun (WGS) entry which is preliminary data.</text>
</comment>
<comment type="catalytic activity">
    <reaction evidence="19">
        <text>dopamine + 2 L-ascorbate + O2 = (R)-noradrenaline + 2 monodehydro-L-ascorbate radical + H2O</text>
        <dbReference type="Rhea" id="RHEA:19117"/>
        <dbReference type="ChEBI" id="CHEBI:15377"/>
        <dbReference type="ChEBI" id="CHEBI:15379"/>
        <dbReference type="ChEBI" id="CHEBI:38290"/>
        <dbReference type="ChEBI" id="CHEBI:59513"/>
        <dbReference type="ChEBI" id="CHEBI:59905"/>
        <dbReference type="ChEBI" id="CHEBI:72587"/>
        <dbReference type="EC" id="1.14.17.1"/>
    </reaction>
    <physiologicalReaction direction="left-to-right" evidence="19">
        <dbReference type="Rhea" id="RHEA:19118"/>
    </physiologicalReaction>
</comment>
<evidence type="ECO:0000256" key="1">
    <source>
        <dbReference type="ARBA" id="ARBA00001973"/>
    </source>
</evidence>
<keyword evidence="15" id="KW-0186">Copper</keyword>
<dbReference type="GO" id="GO:0006589">
    <property type="term" value="P:octopamine biosynthetic process"/>
    <property type="evidence" value="ECO:0007669"/>
    <property type="project" value="TreeGrafter"/>
</dbReference>
<evidence type="ECO:0000256" key="20">
    <source>
        <dbReference type="SAM" id="Phobius"/>
    </source>
</evidence>
<comment type="pathway">
    <text evidence="4">Catecholamine biosynthesis; (R)-noradrenaline biosynthesis; (R)-noradrenaline from dopamine: step 1/1.</text>
</comment>
<evidence type="ECO:0000256" key="11">
    <source>
        <dbReference type="ARBA" id="ARBA00022723"/>
    </source>
</evidence>
<dbReference type="InterPro" id="IPR008977">
    <property type="entry name" value="PHM/PNGase_F_dom_sf"/>
</dbReference>
<evidence type="ECO:0000313" key="22">
    <source>
        <dbReference type="EMBL" id="KAG8538567.1"/>
    </source>
</evidence>
<evidence type="ECO:0000256" key="18">
    <source>
        <dbReference type="ARBA" id="ARBA00037327"/>
    </source>
</evidence>
<comment type="subunit">
    <text evidence="6">Homotetramer; composed of two disulfide-linked dimers.</text>
</comment>
<keyword evidence="16" id="KW-0503">Monooxygenase</keyword>
<keyword evidence="23" id="KW-1185">Reference proteome</keyword>
<keyword evidence="9" id="KW-0127">Catecholamine biosynthesis</keyword>
<dbReference type="PROSITE" id="PS50836">
    <property type="entry name" value="DOMON"/>
    <property type="match status" value="1"/>
</dbReference>
<dbReference type="PRINTS" id="PR00767">
    <property type="entry name" value="DBMONOXGNASE"/>
</dbReference>
<dbReference type="CDD" id="cd09631">
    <property type="entry name" value="DOMON_DOH"/>
    <property type="match status" value="1"/>
</dbReference>
<dbReference type="PANTHER" id="PTHR10157:SF29">
    <property type="entry name" value="DOPAMINE BETA-HYDROXYLASE"/>
    <property type="match status" value="1"/>
</dbReference>
<dbReference type="GO" id="GO:0042584">
    <property type="term" value="C:chromaffin granule membrane"/>
    <property type="evidence" value="ECO:0007669"/>
    <property type="project" value="UniProtKB-SubCell"/>
</dbReference>
<keyword evidence="10 20" id="KW-0812">Transmembrane</keyword>
<evidence type="ECO:0000313" key="23">
    <source>
        <dbReference type="Proteomes" id="UP000824782"/>
    </source>
</evidence>
<proteinExistence type="inferred from homology"/>
<dbReference type="GO" id="GO:0042420">
    <property type="term" value="P:dopamine catabolic process"/>
    <property type="evidence" value="ECO:0007669"/>
    <property type="project" value="TreeGrafter"/>
</dbReference>
<comment type="cofactor">
    <cofactor evidence="1">
        <name>Cu(2+)</name>
        <dbReference type="ChEBI" id="CHEBI:29036"/>
    </cofactor>
</comment>
<accession>A0AAV6YN17</accession>
<protein>
    <recommendedName>
        <fullName evidence="8">Dopamine beta-hydroxylase</fullName>
        <ecNumber evidence="7">1.14.17.1</ecNumber>
    </recommendedName>
</protein>
<dbReference type="InterPro" id="IPR000323">
    <property type="entry name" value="Cu2_ascorb_mOase_N"/>
</dbReference>
<reference evidence="22" key="1">
    <citation type="thesis" date="2020" institute="ProQuest LLC" country="789 East Eisenhower Parkway, Ann Arbor, MI, USA">
        <title>Comparative Genomics and Chromosome Evolution.</title>
        <authorList>
            <person name="Mudd A.B."/>
        </authorList>
    </citation>
    <scope>NUCLEOTIDE SEQUENCE</scope>
    <source>
        <strain evidence="22">237g6f4</strain>
        <tissue evidence="22">Blood</tissue>
    </source>
</reference>
<dbReference type="InterPro" id="IPR045266">
    <property type="entry name" value="DOH_DOMON"/>
</dbReference>
<dbReference type="AlphaFoldDB" id="A0AAV6YN17"/>
<evidence type="ECO:0000256" key="13">
    <source>
        <dbReference type="ARBA" id="ARBA00022989"/>
    </source>
</evidence>
<evidence type="ECO:0000256" key="6">
    <source>
        <dbReference type="ARBA" id="ARBA00011406"/>
    </source>
</evidence>
<dbReference type="GO" id="GO:0042421">
    <property type="term" value="P:norepinephrine biosynthetic process"/>
    <property type="evidence" value="ECO:0007669"/>
    <property type="project" value="TreeGrafter"/>
</dbReference>
<feature type="domain" description="DOMON" evidence="21">
    <location>
        <begin position="56"/>
        <end position="172"/>
    </location>
</feature>
<dbReference type="InterPro" id="IPR005018">
    <property type="entry name" value="DOMON_domain"/>
</dbReference>
<evidence type="ECO:0000256" key="16">
    <source>
        <dbReference type="ARBA" id="ARBA00023033"/>
    </source>
</evidence>
<keyword evidence="12" id="KW-0847">Vitamin C</keyword>
<dbReference type="GO" id="GO:0005615">
    <property type="term" value="C:extracellular space"/>
    <property type="evidence" value="ECO:0007669"/>
    <property type="project" value="TreeGrafter"/>
</dbReference>